<comment type="caution">
    <text evidence="1">The sequence shown here is derived from an EMBL/GenBank/DDBJ whole genome shotgun (WGS) entry which is preliminary data.</text>
</comment>
<sequence>MITSLDMLQHVVEHAKRWRIGEAFKQFDVSAEQTNLTLRDHDLDGFLAWVRHLDGLQIVASASYARYSGLLHAHGRLMSGHVLHVWVTSDGERMRRAELRGSVLVGQVEQYLRHNIVGLPILAPVGAE</sequence>
<evidence type="ECO:0000313" key="1">
    <source>
        <dbReference type="EMBL" id="MBB2506007.1"/>
    </source>
</evidence>
<protein>
    <submittedName>
        <fullName evidence="1">Uncharacterized protein</fullName>
    </submittedName>
</protein>
<organism evidence="1 2">
    <name type="scientific">Amycolatopsis echigonensis</name>
    <dbReference type="NCBI Taxonomy" id="2576905"/>
    <lineage>
        <taxon>Bacteria</taxon>
        <taxon>Bacillati</taxon>
        <taxon>Actinomycetota</taxon>
        <taxon>Actinomycetes</taxon>
        <taxon>Pseudonocardiales</taxon>
        <taxon>Pseudonocardiaceae</taxon>
        <taxon>Amycolatopsis</taxon>
    </lineage>
</organism>
<dbReference type="AlphaFoldDB" id="A0A8E1W9B9"/>
<dbReference type="RefSeq" id="WP_183127564.1">
    <property type="nucleotide sequence ID" value="NZ_JACJHR010000135.1"/>
</dbReference>
<reference evidence="1 2" key="1">
    <citation type="submission" date="2020-08" db="EMBL/GenBank/DDBJ databases">
        <title>Amycolatopsis echigonensis JCM 21831.</title>
        <authorList>
            <person name="Tedsree N."/>
            <person name="Kuncharoen N."/>
            <person name="Likhitwitayawuid K."/>
            <person name="Tanasupawat S."/>
        </authorList>
    </citation>
    <scope>NUCLEOTIDE SEQUENCE [LARGE SCALE GENOMIC DNA]</scope>
    <source>
        <strain evidence="1 2">JCM 21831</strain>
    </source>
</reference>
<accession>A0A8E1W9B9</accession>
<proteinExistence type="predicted"/>
<evidence type="ECO:0000313" key="2">
    <source>
        <dbReference type="Proteomes" id="UP000550260"/>
    </source>
</evidence>
<dbReference type="Proteomes" id="UP000550260">
    <property type="component" value="Unassembled WGS sequence"/>
</dbReference>
<gene>
    <name evidence="1" type="ORF">H5411_43715</name>
</gene>
<name>A0A8E1W9B9_9PSEU</name>
<dbReference type="EMBL" id="JACJHR010000135">
    <property type="protein sequence ID" value="MBB2506007.1"/>
    <property type="molecule type" value="Genomic_DNA"/>
</dbReference>